<feature type="compositionally biased region" description="Basic residues" evidence="1">
    <location>
        <begin position="1"/>
        <end position="10"/>
    </location>
</feature>
<evidence type="ECO:0000256" key="1">
    <source>
        <dbReference type="SAM" id="MobiDB-lite"/>
    </source>
</evidence>
<evidence type="ECO:0000313" key="2">
    <source>
        <dbReference type="EMBL" id="JAH47637.1"/>
    </source>
</evidence>
<reference evidence="2" key="2">
    <citation type="journal article" date="2015" name="Fish Shellfish Immunol.">
        <title>Early steps in the European eel (Anguilla anguilla)-Vibrio vulnificus interaction in the gills: Role of the RtxA13 toxin.</title>
        <authorList>
            <person name="Callol A."/>
            <person name="Pajuelo D."/>
            <person name="Ebbesson L."/>
            <person name="Teles M."/>
            <person name="MacKenzie S."/>
            <person name="Amaro C."/>
        </authorList>
    </citation>
    <scope>NUCLEOTIDE SEQUENCE</scope>
</reference>
<reference evidence="2" key="1">
    <citation type="submission" date="2014-11" db="EMBL/GenBank/DDBJ databases">
        <authorList>
            <person name="Amaro Gonzalez C."/>
        </authorList>
    </citation>
    <scope>NUCLEOTIDE SEQUENCE</scope>
</reference>
<protein>
    <submittedName>
        <fullName evidence="2">Uncharacterized protein</fullName>
    </submittedName>
</protein>
<organism evidence="2">
    <name type="scientific">Anguilla anguilla</name>
    <name type="common">European freshwater eel</name>
    <name type="synonym">Muraena anguilla</name>
    <dbReference type="NCBI Taxonomy" id="7936"/>
    <lineage>
        <taxon>Eukaryota</taxon>
        <taxon>Metazoa</taxon>
        <taxon>Chordata</taxon>
        <taxon>Craniata</taxon>
        <taxon>Vertebrata</taxon>
        <taxon>Euteleostomi</taxon>
        <taxon>Actinopterygii</taxon>
        <taxon>Neopterygii</taxon>
        <taxon>Teleostei</taxon>
        <taxon>Anguilliformes</taxon>
        <taxon>Anguillidae</taxon>
        <taxon>Anguilla</taxon>
    </lineage>
</organism>
<feature type="region of interest" description="Disordered" evidence="1">
    <location>
        <begin position="1"/>
        <end position="20"/>
    </location>
</feature>
<name>A0A0E9T276_ANGAN</name>
<accession>A0A0E9T276</accession>
<dbReference type="EMBL" id="GBXM01060940">
    <property type="protein sequence ID" value="JAH47637.1"/>
    <property type="molecule type" value="Transcribed_RNA"/>
</dbReference>
<sequence length="45" mass="5148">MHMHTHRLHACTHPPMPHEHTHTHKYVIRMSGEHSTADVTITAGD</sequence>
<proteinExistence type="predicted"/>
<dbReference type="AlphaFoldDB" id="A0A0E9T276"/>